<dbReference type="CDD" id="cd00397">
    <property type="entry name" value="DNA_BRE_C"/>
    <property type="match status" value="1"/>
</dbReference>
<dbReference type="InterPro" id="IPR044068">
    <property type="entry name" value="CB"/>
</dbReference>
<dbReference type="Gene3D" id="1.10.150.130">
    <property type="match status" value="1"/>
</dbReference>
<dbReference type="InterPro" id="IPR010998">
    <property type="entry name" value="Integrase_recombinase_N"/>
</dbReference>
<accession>A0A517SL99</accession>
<evidence type="ECO:0000256" key="2">
    <source>
        <dbReference type="ARBA" id="ARBA00022908"/>
    </source>
</evidence>
<feature type="domain" description="Core-binding (CB)" evidence="7">
    <location>
        <begin position="64"/>
        <end position="145"/>
    </location>
</feature>
<evidence type="ECO:0000259" key="7">
    <source>
        <dbReference type="PROSITE" id="PS51900"/>
    </source>
</evidence>
<dbReference type="Gene3D" id="1.10.443.10">
    <property type="entry name" value="Intergrase catalytic core"/>
    <property type="match status" value="1"/>
</dbReference>
<dbReference type="Proteomes" id="UP000315700">
    <property type="component" value="Chromosome"/>
</dbReference>
<dbReference type="EMBL" id="CP036271">
    <property type="protein sequence ID" value="QDT56888.1"/>
    <property type="molecule type" value="Genomic_DNA"/>
</dbReference>
<feature type="domain" description="Tyr recombinase" evidence="6">
    <location>
        <begin position="168"/>
        <end position="366"/>
    </location>
</feature>
<dbReference type="RefSeq" id="WP_145034300.1">
    <property type="nucleotide sequence ID" value="NZ_CP036271.1"/>
</dbReference>
<keyword evidence="3 5" id="KW-0238">DNA-binding</keyword>
<dbReference type="GO" id="GO:0015074">
    <property type="term" value="P:DNA integration"/>
    <property type="evidence" value="ECO:0007669"/>
    <property type="project" value="UniProtKB-KW"/>
</dbReference>
<evidence type="ECO:0000256" key="4">
    <source>
        <dbReference type="ARBA" id="ARBA00023172"/>
    </source>
</evidence>
<keyword evidence="9" id="KW-1185">Reference proteome</keyword>
<dbReference type="KEGG" id="ccos:Pan44_49500"/>
<keyword evidence="4" id="KW-0233">DNA recombination</keyword>
<dbReference type="InterPro" id="IPR011010">
    <property type="entry name" value="DNA_brk_join_enz"/>
</dbReference>
<comment type="similarity">
    <text evidence="1">Belongs to the 'phage' integrase family.</text>
</comment>
<name>A0A517SL99_9PLAN</name>
<dbReference type="AlphaFoldDB" id="A0A517SL99"/>
<dbReference type="PANTHER" id="PTHR30349:SF64">
    <property type="entry name" value="PROPHAGE INTEGRASE INTD-RELATED"/>
    <property type="match status" value="1"/>
</dbReference>
<dbReference type="PROSITE" id="PS51900">
    <property type="entry name" value="CB"/>
    <property type="match status" value="1"/>
</dbReference>
<protein>
    <submittedName>
        <fullName evidence="8">Site-specific tyrosine recombinase XerC</fullName>
    </submittedName>
</protein>
<organism evidence="8 9">
    <name type="scientific">Caulifigura coniformis</name>
    <dbReference type="NCBI Taxonomy" id="2527983"/>
    <lineage>
        <taxon>Bacteria</taxon>
        <taxon>Pseudomonadati</taxon>
        <taxon>Planctomycetota</taxon>
        <taxon>Planctomycetia</taxon>
        <taxon>Planctomycetales</taxon>
        <taxon>Planctomycetaceae</taxon>
        <taxon>Caulifigura</taxon>
    </lineage>
</organism>
<keyword evidence="2" id="KW-0229">DNA integration</keyword>
<gene>
    <name evidence="8" type="ORF">Pan44_49500</name>
</gene>
<dbReference type="SUPFAM" id="SSF56349">
    <property type="entry name" value="DNA breaking-rejoining enzymes"/>
    <property type="match status" value="1"/>
</dbReference>
<evidence type="ECO:0000313" key="8">
    <source>
        <dbReference type="EMBL" id="QDT56888.1"/>
    </source>
</evidence>
<dbReference type="GO" id="GO:0006310">
    <property type="term" value="P:DNA recombination"/>
    <property type="evidence" value="ECO:0007669"/>
    <property type="project" value="UniProtKB-KW"/>
</dbReference>
<dbReference type="InParanoid" id="A0A517SL99"/>
<evidence type="ECO:0000256" key="3">
    <source>
        <dbReference type="ARBA" id="ARBA00023125"/>
    </source>
</evidence>
<dbReference type="PROSITE" id="PS51898">
    <property type="entry name" value="TYR_RECOMBINASE"/>
    <property type="match status" value="1"/>
</dbReference>
<evidence type="ECO:0000256" key="5">
    <source>
        <dbReference type="PROSITE-ProRule" id="PRU01248"/>
    </source>
</evidence>
<proteinExistence type="inferred from homology"/>
<reference evidence="8 9" key="1">
    <citation type="submission" date="2019-02" db="EMBL/GenBank/DDBJ databases">
        <title>Deep-cultivation of Planctomycetes and their phenomic and genomic characterization uncovers novel biology.</title>
        <authorList>
            <person name="Wiegand S."/>
            <person name="Jogler M."/>
            <person name="Boedeker C."/>
            <person name="Pinto D."/>
            <person name="Vollmers J."/>
            <person name="Rivas-Marin E."/>
            <person name="Kohn T."/>
            <person name="Peeters S.H."/>
            <person name="Heuer A."/>
            <person name="Rast P."/>
            <person name="Oberbeckmann S."/>
            <person name="Bunk B."/>
            <person name="Jeske O."/>
            <person name="Meyerdierks A."/>
            <person name="Storesund J.E."/>
            <person name="Kallscheuer N."/>
            <person name="Luecker S."/>
            <person name="Lage O.M."/>
            <person name="Pohl T."/>
            <person name="Merkel B.J."/>
            <person name="Hornburger P."/>
            <person name="Mueller R.-W."/>
            <person name="Bruemmer F."/>
            <person name="Labrenz M."/>
            <person name="Spormann A.M."/>
            <person name="Op den Camp H."/>
            <person name="Overmann J."/>
            <person name="Amann R."/>
            <person name="Jetten M.S.M."/>
            <person name="Mascher T."/>
            <person name="Medema M.H."/>
            <person name="Devos D.P."/>
            <person name="Kaster A.-K."/>
            <person name="Ovreas L."/>
            <person name="Rohde M."/>
            <person name="Galperin M.Y."/>
            <person name="Jogler C."/>
        </authorList>
    </citation>
    <scope>NUCLEOTIDE SEQUENCE [LARGE SCALE GENOMIC DNA]</scope>
    <source>
        <strain evidence="8 9">Pan44</strain>
    </source>
</reference>
<dbReference type="Pfam" id="PF00589">
    <property type="entry name" value="Phage_integrase"/>
    <property type="match status" value="1"/>
</dbReference>
<evidence type="ECO:0000313" key="9">
    <source>
        <dbReference type="Proteomes" id="UP000315700"/>
    </source>
</evidence>
<dbReference type="GO" id="GO:0003677">
    <property type="term" value="F:DNA binding"/>
    <property type="evidence" value="ECO:0007669"/>
    <property type="project" value="UniProtKB-UniRule"/>
</dbReference>
<dbReference type="InterPro" id="IPR013762">
    <property type="entry name" value="Integrase-like_cat_sf"/>
</dbReference>
<dbReference type="InterPro" id="IPR050090">
    <property type="entry name" value="Tyrosine_recombinase_XerCD"/>
</dbReference>
<evidence type="ECO:0000259" key="6">
    <source>
        <dbReference type="PROSITE" id="PS51898"/>
    </source>
</evidence>
<evidence type="ECO:0000256" key="1">
    <source>
        <dbReference type="ARBA" id="ARBA00008857"/>
    </source>
</evidence>
<dbReference type="PANTHER" id="PTHR30349">
    <property type="entry name" value="PHAGE INTEGRASE-RELATED"/>
    <property type="match status" value="1"/>
</dbReference>
<sequence>MDDTIKVYVIDKGRASLYMLFRDPTTGKETARSTGTKSKKEALKAAGEWEAELRSGKYKPKSRVTWAEFRQRYEDEVVSGLADKTAIKIDGVLNSLESLISPARLVDVTADKLSAWQQKLRDAGKAEATIKGHLAHLAAALAWAVEIGLLTAIPKIRMPQRVKGGKVMKGRPITAEEFDRLIDAVPKSSKVKPDHVEGWRFLLRGLWWSGLRLGEAMQLSWDTPGMMVDLTGKRPMLRILAGSEKGHKDRLLPLAPEFGEMLLAVPESERTGFVFNPLGRLKKRPRADSASHTICDIGEKAGIKVDETEKGVKFASAHDCRRAFGLRWAARVMPAVLQQLMRHENIETTLRFYVGNDAEGMADVLYAAVPKSPPKVDSSVDSSRIEESAVDVTC</sequence>
<dbReference type="OrthoDB" id="266605at2"/>
<dbReference type="InterPro" id="IPR002104">
    <property type="entry name" value="Integrase_catalytic"/>
</dbReference>